<evidence type="ECO:0000256" key="4">
    <source>
        <dbReference type="ARBA" id="ARBA00022574"/>
    </source>
</evidence>
<dbReference type="GO" id="GO:0031080">
    <property type="term" value="C:nuclear pore outer ring"/>
    <property type="evidence" value="ECO:0007669"/>
    <property type="project" value="TreeGrafter"/>
</dbReference>
<dbReference type="SUPFAM" id="SSF50978">
    <property type="entry name" value="WD40 repeat-like"/>
    <property type="match status" value="1"/>
</dbReference>
<keyword evidence="5" id="KW-0677">Repeat</keyword>
<keyword evidence="10" id="KW-0539">Nucleus</keyword>
<dbReference type="Gene3D" id="2.130.10.10">
    <property type="entry name" value="YVTN repeat-like/Quinoprotein amine dehydrogenase"/>
    <property type="match status" value="1"/>
</dbReference>
<evidence type="ECO:0008006" key="14">
    <source>
        <dbReference type="Google" id="ProtNLM"/>
    </source>
</evidence>
<proteinExistence type="inferred from homology"/>
<protein>
    <recommendedName>
        <fullName evidence="14">Protein transport protein SEC13</fullName>
    </recommendedName>
</protein>
<dbReference type="AlphaFoldDB" id="A0A9W7F1W9"/>
<evidence type="ECO:0000256" key="5">
    <source>
        <dbReference type="ARBA" id="ARBA00022737"/>
    </source>
</evidence>
<comment type="caution">
    <text evidence="12">The sequence shown here is derived from an EMBL/GenBank/DDBJ whole genome shotgun (WGS) entry which is preliminary data.</text>
</comment>
<dbReference type="InterPro" id="IPR036322">
    <property type="entry name" value="WD40_repeat_dom_sf"/>
</dbReference>
<feature type="repeat" description="WD" evidence="11">
    <location>
        <begin position="204"/>
        <end position="239"/>
    </location>
</feature>
<gene>
    <name evidence="12" type="ORF">TrST_g8138</name>
</gene>
<evidence type="ECO:0000313" key="13">
    <source>
        <dbReference type="Proteomes" id="UP001165085"/>
    </source>
</evidence>
<evidence type="ECO:0000256" key="1">
    <source>
        <dbReference type="ARBA" id="ARBA00004567"/>
    </source>
</evidence>
<keyword evidence="8" id="KW-0811">Translocation</keyword>
<keyword evidence="7" id="KW-0653">Protein transport</keyword>
<sequence length="306" mass="33591">MAALASTTVQIDTQHDDLVHDTALNYYGTTLATASSDRTVRIYEVGATYVHTGSITCHTGPVWEVSWSHPKYGTLLASCSFDGLTCIHRESPSRTWNTIHSHCMKEEERSSVNSVEWSPHEFGLHLAAGSANGSISILTHLSDDSWEAASFLDSPLGTNAVRWAPYKGVGIMELVTGGCDNKVRVWTNSDGNWNCNQNILNPNGPTHTDWVRDVAWRPVNSGVDVIASGSEDNKVIIWSREGETWSTTVLKDFGEPVWRVSWSVTGNILAVSSGDDHVSLWKETDNGWTEVSDVKEENQQNGGGEN</sequence>
<keyword evidence="13" id="KW-1185">Reference proteome</keyword>
<accession>A0A9W7F1W9</accession>
<dbReference type="OrthoDB" id="364224at2759"/>
<dbReference type="PANTHER" id="PTHR11024">
    <property type="entry name" value="NUCLEAR PORE COMPLEX PROTEIN SEC13 / SEH1 FAMILY MEMBER"/>
    <property type="match status" value="1"/>
</dbReference>
<keyword evidence="3" id="KW-0813">Transport</keyword>
<keyword evidence="4 11" id="KW-0853">WD repeat</keyword>
<evidence type="ECO:0000256" key="2">
    <source>
        <dbReference type="ARBA" id="ARBA00010102"/>
    </source>
</evidence>
<dbReference type="GO" id="GO:0030127">
    <property type="term" value="C:COPII vesicle coat"/>
    <property type="evidence" value="ECO:0007669"/>
    <property type="project" value="TreeGrafter"/>
</dbReference>
<evidence type="ECO:0000256" key="8">
    <source>
        <dbReference type="ARBA" id="ARBA00023010"/>
    </source>
</evidence>
<comment type="similarity">
    <text evidence="2">Belongs to the WD repeat SEC13 family.</text>
</comment>
<evidence type="ECO:0000256" key="9">
    <source>
        <dbReference type="ARBA" id="ARBA00023132"/>
    </source>
</evidence>
<dbReference type="InterPro" id="IPR037363">
    <property type="entry name" value="Sec13/Seh1_fam"/>
</dbReference>
<dbReference type="EMBL" id="BRXY01000570">
    <property type="protein sequence ID" value="GMI00610.1"/>
    <property type="molecule type" value="Genomic_DNA"/>
</dbReference>
<feature type="repeat" description="WD" evidence="11">
    <location>
        <begin position="12"/>
        <end position="45"/>
    </location>
</feature>
<dbReference type="InterPro" id="IPR001680">
    <property type="entry name" value="WD40_rpt"/>
</dbReference>
<dbReference type="InterPro" id="IPR015943">
    <property type="entry name" value="WD40/YVTN_repeat-like_dom_sf"/>
</dbReference>
<dbReference type="GO" id="GO:0090114">
    <property type="term" value="P:COPII-coated vesicle budding"/>
    <property type="evidence" value="ECO:0007669"/>
    <property type="project" value="TreeGrafter"/>
</dbReference>
<dbReference type="Proteomes" id="UP001165085">
    <property type="component" value="Unassembled WGS sequence"/>
</dbReference>
<evidence type="ECO:0000256" key="6">
    <source>
        <dbReference type="ARBA" id="ARBA00022816"/>
    </source>
</evidence>
<dbReference type="PROSITE" id="PS50082">
    <property type="entry name" value="WD_REPEATS_2"/>
    <property type="match status" value="2"/>
</dbReference>
<dbReference type="SMART" id="SM00320">
    <property type="entry name" value="WD40"/>
    <property type="match status" value="6"/>
</dbReference>
<keyword evidence="9" id="KW-0906">Nuclear pore complex</keyword>
<dbReference type="Pfam" id="PF00400">
    <property type="entry name" value="WD40"/>
    <property type="match status" value="4"/>
</dbReference>
<dbReference type="PANTHER" id="PTHR11024:SF2">
    <property type="entry name" value="PROTEIN SEC13 HOMOLOG"/>
    <property type="match status" value="1"/>
</dbReference>
<reference evidence="13" key="1">
    <citation type="journal article" date="2023" name="Commun. Biol.">
        <title>Genome analysis of Parmales, the sister group of diatoms, reveals the evolutionary specialization of diatoms from phago-mixotrophs to photoautotrophs.</title>
        <authorList>
            <person name="Ban H."/>
            <person name="Sato S."/>
            <person name="Yoshikawa S."/>
            <person name="Yamada K."/>
            <person name="Nakamura Y."/>
            <person name="Ichinomiya M."/>
            <person name="Sato N."/>
            <person name="Blanc-Mathieu R."/>
            <person name="Endo H."/>
            <person name="Kuwata A."/>
            <person name="Ogata H."/>
        </authorList>
    </citation>
    <scope>NUCLEOTIDE SEQUENCE [LARGE SCALE GENOMIC DNA]</scope>
    <source>
        <strain evidence="13">NIES 3701</strain>
    </source>
</reference>
<dbReference type="GO" id="GO:0051028">
    <property type="term" value="P:mRNA transport"/>
    <property type="evidence" value="ECO:0007669"/>
    <property type="project" value="UniProtKB-KW"/>
</dbReference>
<dbReference type="GO" id="GO:0005198">
    <property type="term" value="F:structural molecule activity"/>
    <property type="evidence" value="ECO:0007669"/>
    <property type="project" value="InterPro"/>
</dbReference>
<evidence type="ECO:0000256" key="7">
    <source>
        <dbReference type="ARBA" id="ARBA00022927"/>
    </source>
</evidence>
<comment type="subcellular location">
    <subcellularLocation>
        <location evidence="1">Nucleus</location>
        <location evidence="1">Nuclear pore complex</location>
    </subcellularLocation>
</comment>
<name>A0A9W7F1W9_9STRA</name>
<keyword evidence="6" id="KW-0509">mRNA transport</keyword>
<evidence type="ECO:0000256" key="10">
    <source>
        <dbReference type="ARBA" id="ARBA00023242"/>
    </source>
</evidence>
<organism evidence="12 13">
    <name type="scientific">Triparma strigata</name>
    <dbReference type="NCBI Taxonomy" id="1606541"/>
    <lineage>
        <taxon>Eukaryota</taxon>
        <taxon>Sar</taxon>
        <taxon>Stramenopiles</taxon>
        <taxon>Ochrophyta</taxon>
        <taxon>Bolidophyceae</taxon>
        <taxon>Parmales</taxon>
        <taxon>Triparmaceae</taxon>
        <taxon>Triparma</taxon>
    </lineage>
</organism>
<evidence type="ECO:0000256" key="3">
    <source>
        <dbReference type="ARBA" id="ARBA00022448"/>
    </source>
</evidence>
<evidence type="ECO:0000313" key="12">
    <source>
        <dbReference type="EMBL" id="GMI00610.1"/>
    </source>
</evidence>
<evidence type="ECO:0000256" key="11">
    <source>
        <dbReference type="PROSITE-ProRule" id="PRU00221"/>
    </source>
</evidence>
<dbReference type="GO" id="GO:0006606">
    <property type="term" value="P:protein import into nucleus"/>
    <property type="evidence" value="ECO:0007669"/>
    <property type="project" value="TreeGrafter"/>
</dbReference>